<evidence type="ECO:0000256" key="3">
    <source>
        <dbReference type="ARBA" id="ARBA00023163"/>
    </source>
</evidence>
<dbReference type="SUPFAM" id="SSF46689">
    <property type="entry name" value="Homeodomain-like"/>
    <property type="match status" value="1"/>
</dbReference>
<reference evidence="6 7" key="1">
    <citation type="submission" date="2019-06" db="EMBL/GenBank/DDBJ databases">
        <title>Sequencing the genomes of 1000 actinobacteria strains.</title>
        <authorList>
            <person name="Klenk H.-P."/>
        </authorList>
    </citation>
    <scope>NUCLEOTIDE SEQUENCE [LARGE SCALE GENOMIC DNA]</scope>
    <source>
        <strain evidence="6 7">DSM 45928</strain>
    </source>
</reference>
<feature type="DNA-binding region" description="H-T-H motif" evidence="4">
    <location>
        <begin position="34"/>
        <end position="53"/>
    </location>
</feature>
<dbReference type="InterPro" id="IPR011075">
    <property type="entry name" value="TetR_C"/>
</dbReference>
<dbReference type="PANTHER" id="PTHR30055">
    <property type="entry name" value="HTH-TYPE TRANSCRIPTIONAL REGULATOR RUTR"/>
    <property type="match status" value="1"/>
</dbReference>
<dbReference type="InParanoid" id="A0A543AUG0"/>
<organism evidence="6 7">
    <name type="scientific">Stackebrandtia endophytica</name>
    <dbReference type="NCBI Taxonomy" id="1496996"/>
    <lineage>
        <taxon>Bacteria</taxon>
        <taxon>Bacillati</taxon>
        <taxon>Actinomycetota</taxon>
        <taxon>Actinomycetes</taxon>
        <taxon>Glycomycetales</taxon>
        <taxon>Glycomycetaceae</taxon>
        <taxon>Stackebrandtia</taxon>
    </lineage>
</organism>
<dbReference type="Pfam" id="PF00440">
    <property type="entry name" value="TetR_N"/>
    <property type="match status" value="1"/>
</dbReference>
<dbReference type="Pfam" id="PF16859">
    <property type="entry name" value="TetR_C_11"/>
    <property type="match status" value="1"/>
</dbReference>
<dbReference type="GO" id="GO:0003700">
    <property type="term" value="F:DNA-binding transcription factor activity"/>
    <property type="evidence" value="ECO:0007669"/>
    <property type="project" value="TreeGrafter"/>
</dbReference>
<keyword evidence="7" id="KW-1185">Reference proteome</keyword>
<evidence type="ECO:0000256" key="1">
    <source>
        <dbReference type="ARBA" id="ARBA00023015"/>
    </source>
</evidence>
<dbReference type="Gene3D" id="1.10.357.10">
    <property type="entry name" value="Tetracycline Repressor, domain 2"/>
    <property type="match status" value="1"/>
</dbReference>
<protein>
    <submittedName>
        <fullName evidence="6">TetR family transcriptional regulator</fullName>
    </submittedName>
</protein>
<dbReference type="AlphaFoldDB" id="A0A543AUG0"/>
<evidence type="ECO:0000256" key="4">
    <source>
        <dbReference type="PROSITE-ProRule" id="PRU00335"/>
    </source>
</evidence>
<keyword evidence="2 4" id="KW-0238">DNA-binding</keyword>
<keyword evidence="3" id="KW-0804">Transcription</keyword>
<comment type="caution">
    <text evidence="6">The sequence shown here is derived from an EMBL/GenBank/DDBJ whole genome shotgun (WGS) entry which is preliminary data.</text>
</comment>
<feature type="domain" description="HTH tetR-type" evidence="5">
    <location>
        <begin position="11"/>
        <end position="71"/>
    </location>
</feature>
<gene>
    <name evidence="6" type="ORF">FB566_1732</name>
</gene>
<accession>A0A543AUG0</accession>
<keyword evidence="1" id="KW-0805">Transcription regulation</keyword>
<dbReference type="SUPFAM" id="SSF48498">
    <property type="entry name" value="Tetracyclin repressor-like, C-terminal domain"/>
    <property type="match status" value="1"/>
</dbReference>
<dbReference type="Proteomes" id="UP000317043">
    <property type="component" value="Unassembled WGS sequence"/>
</dbReference>
<dbReference type="InterPro" id="IPR001647">
    <property type="entry name" value="HTH_TetR"/>
</dbReference>
<dbReference type="InterPro" id="IPR050109">
    <property type="entry name" value="HTH-type_TetR-like_transc_reg"/>
</dbReference>
<dbReference type="EMBL" id="VFOW01000001">
    <property type="protein sequence ID" value="TQL76210.1"/>
    <property type="molecule type" value="Genomic_DNA"/>
</dbReference>
<evidence type="ECO:0000313" key="7">
    <source>
        <dbReference type="Proteomes" id="UP000317043"/>
    </source>
</evidence>
<sequence length="195" mass="21352">MTGGRTRRRGDELVRAIHDAALAEVAQVGVARLTMEGIARRAATAKTSLYRRWSSPLDLVLDALYHAHPVERPSPGTDRLRDDLIASLRQLLDWAVSPAGAATSAIMNDPQRDPEVVNNLFTRVFDARGGTFTGTVLRHYRDHGRIRPELVTPLVMDIGEAMVSKHLMDKGTVPTEAELADIVDQVILPAVGHGH</sequence>
<evidence type="ECO:0000313" key="6">
    <source>
        <dbReference type="EMBL" id="TQL76210.1"/>
    </source>
</evidence>
<dbReference type="PANTHER" id="PTHR30055:SF225">
    <property type="entry name" value="TRANSCRIPTIONAL REGULATORY PROTEIN-RELATED"/>
    <property type="match status" value="1"/>
</dbReference>
<proteinExistence type="predicted"/>
<evidence type="ECO:0000259" key="5">
    <source>
        <dbReference type="PROSITE" id="PS50977"/>
    </source>
</evidence>
<dbReference type="InterPro" id="IPR036271">
    <property type="entry name" value="Tet_transcr_reg_TetR-rel_C_sf"/>
</dbReference>
<evidence type="ECO:0000256" key="2">
    <source>
        <dbReference type="ARBA" id="ARBA00023125"/>
    </source>
</evidence>
<dbReference type="Gene3D" id="1.10.10.60">
    <property type="entry name" value="Homeodomain-like"/>
    <property type="match status" value="1"/>
</dbReference>
<name>A0A543AUG0_9ACTN</name>
<dbReference type="GO" id="GO:0000976">
    <property type="term" value="F:transcription cis-regulatory region binding"/>
    <property type="evidence" value="ECO:0007669"/>
    <property type="project" value="TreeGrafter"/>
</dbReference>
<dbReference type="InterPro" id="IPR009057">
    <property type="entry name" value="Homeodomain-like_sf"/>
</dbReference>
<dbReference type="PROSITE" id="PS50977">
    <property type="entry name" value="HTH_TETR_2"/>
    <property type="match status" value="1"/>
</dbReference>